<name>A0A0J8VH00_9ENTR</name>
<dbReference type="Proteomes" id="UP000037315">
    <property type="component" value="Unassembled WGS sequence"/>
</dbReference>
<dbReference type="InterPro" id="IPR037480">
    <property type="entry name" value="YihR-like"/>
</dbReference>
<dbReference type="OrthoDB" id="9808779at2"/>
<accession>A0A0J8VH00</accession>
<dbReference type="GO" id="GO:0004034">
    <property type="term" value="F:aldose 1-epimerase activity"/>
    <property type="evidence" value="ECO:0007669"/>
    <property type="project" value="TreeGrafter"/>
</dbReference>
<dbReference type="CDD" id="cd09022">
    <property type="entry name" value="Aldose_epim_Ec_YihR"/>
    <property type="match status" value="1"/>
</dbReference>
<dbReference type="RefSeq" id="WP_024559157.1">
    <property type="nucleotide sequence ID" value="NZ_LFEJ01000027.1"/>
</dbReference>
<gene>
    <name evidence="1" type="ORF">ACH50_20575</name>
</gene>
<sequence length="295" mass="32093">MHKSGKTLVLNAGRYQAKIVTVGAGLAELTYLGRHLVVPHKPEEMPPAHMGKVLLPWPNRIAGGRYHYAGKTFTPAINDSESGSAIHGLLAWQNWQVAHQSASEVTLTAFLPPTYGYPFMLACEVTWRLDAHAGLSACIATQNLGDEPAPYGAGAHPYLTCNLEKVDSCTVVIPAEQAFSVDAQRHPLHLVDAHELGLLFSTPRKIGATLVDHTFKTLANGKAWEVRLTSQRQAMSTFLRSDQPWLQIYTGDKLNRIGLAVEPMSCPPDAFNSGLDLLSLAPGQTHQLRFSIGGE</sequence>
<dbReference type="PATRIC" id="fig|1656095.3.peg.3785"/>
<dbReference type="InterPro" id="IPR014718">
    <property type="entry name" value="GH-type_carb-bd"/>
</dbReference>
<dbReference type="InterPro" id="IPR008183">
    <property type="entry name" value="Aldose_1/G6P_1-epimerase"/>
</dbReference>
<dbReference type="PANTHER" id="PTHR10091:SF0">
    <property type="entry name" value="GALACTOSE MUTAROTASE"/>
    <property type="match status" value="1"/>
</dbReference>
<dbReference type="NCBIfam" id="NF011719">
    <property type="entry name" value="PRK15172.1"/>
    <property type="match status" value="1"/>
</dbReference>
<keyword evidence="2" id="KW-1185">Reference proteome</keyword>
<dbReference type="GO" id="GO:0030246">
    <property type="term" value="F:carbohydrate binding"/>
    <property type="evidence" value="ECO:0007669"/>
    <property type="project" value="InterPro"/>
</dbReference>
<reference evidence="1 2" key="1">
    <citation type="submission" date="2015-06" db="EMBL/GenBank/DDBJ databases">
        <title>Genome sequencing of Cronobacter sp. strain DJ34 isolated from petroleum contaminated sludge of Duliajan Oil Fields, Assam, India.</title>
        <authorList>
            <person name="Pal S."/>
            <person name="Banerjee T.D."/>
            <person name="Roy A."/>
            <person name="Sar P."/>
            <person name="Kazy S.K."/>
        </authorList>
    </citation>
    <scope>NUCLEOTIDE SEQUENCE [LARGE SCALE GENOMIC DNA]</scope>
    <source>
        <strain evidence="1 2">DJ34</strain>
    </source>
</reference>
<evidence type="ECO:0000313" key="1">
    <source>
        <dbReference type="EMBL" id="KMV32427.1"/>
    </source>
</evidence>
<dbReference type="FunFam" id="2.70.98.10:FF:000009">
    <property type="entry name" value="Putative aldose-1-epimerase"/>
    <property type="match status" value="1"/>
</dbReference>
<organism evidence="1 2">
    <name type="scientific">Franconibacter pulveris</name>
    <dbReference type="NCBI Taxonomy" id="435910"/>
    <lineage>
        <taxon>Bacteria</taxon>
        <taxon>Pseudomonadati</taxon>
        <taxon>Pseudomonadota</taxon>
        <taxon>Gammaproteobacteria</taxon>
        <taxon>Enterobacterales</taxon>
        <taxon>Enterobacteriaceae</taxon>
        <taxon>Franconibacter</taxon>
    </lineage>
</organism>
<dbReference type="Pfam" id="PF01263">
    <property type="entry name" value="Aldose_epim"/>
    <property type="match status" value="1"/>
</dbReference>
<dbReference type="AlphaFoldDB" id="A0A0J8VH00"/>
<dbReference type="PANTHER" id="PTHR10091">
    <property type="entry name" value="ALDOSE-1-EPIMERASE"/>
    <property type="match status" value="1"/>
</dbReference>
<protein>
    <submittedName>
        <fullName evidence="1">Aldose epimerase</fullName>
    </submittedName>
</protein>
<evidence type="ECO:0000313" key="2">
    <source>
        <dbReference type="Proteomes" id="UP000037315"/>
    </source>
</evidence>
<dbReference type="EMBL" id="LFEJ01000027">
    <property type="protein sequence ID" value="KMV32427.1"/>
    <property type="molecule type" value="Genomic_DNA"/>
</dbReference>
<dbReference type="STRING" id="1121863.GCA_000621185_03823"/>
<dbReference type="InterPro" id="IPR011013">
    <property type="entry name" value="Gal_mutarotase_sf_dom"/>
</dbReference>
<proteinExistence type="predicted"/>
<dbReference type="GO" id="GO:0006006">
    <property type="term" value="P:glucose metabolic process"/>
    <property type="evidence" value="ECO:0007669"/>
    <property type="project" value="TreeGrafter"/>
</dbReference>
<comment type="caution">
    <text evidence="1">The sequence shown here is derived from an EMBL/GenBank/DDBJ whole genome shotgun (WGS) entry which is preliminary data.</text>
</comment>
<dbReference type="GO" id="GO:0033499">
    <property type="term" value="P:galactose catabolic process via UDP-galactose, Leloir pathway"/>
    <property type="evidence" value="ECO:0007669"/>
    <property type="project" value="TreeGrafter"/>
</dbReference>
<dbReference type="SUPFAM" id="SSF74650">
    <property type="entry name" value="Galactose mutarotase-like"/>
    <property type="match status" value="1"/>
</dbReference>
<dbReference type="Gene3D" id="2.70.98.10">
    <property type="match status" value="1"/>
</dbReference>